<reference evidence="1" key="1">
    <citation type="submission" date="2020-05" db="EMBL/GenBank/DDBJ databases">
        <title>Large-scale comparative analyses of tick genomes elucidate their genetic diversity and vector capacities.</title>
        <authorList>
            <person name="Jia N."/>
            <person name="Wang J."/>
            <person name="Shi W."/>
            <person name="Du L."/>
            <person name="Sun Y."/>
            <person name="Zhan W."/>
            <person name="Jiang J."/>
            <person name="Wang Q."/>
            <person name="Zhang B."/>
            <person name="Ji P."/>
            <person name="Sakyi L.B."/>
            <person name="Cui X."/>
            <person name="Yuan T."/>
            <person name="Jiang B."/>
            <person name="Yang W."/>
            <person name="Lam T.T.-Y."/>
            <person name="Chang Q."/>
            <person name="Ding S."/>
            <person name="Wang X."/>
            <person name="Zhu J."/>
            <person name="Ruan X."/>
            <person name="Zhao L."/>
            <person name="Wei J."/>
            <person name="Que T."/>
            <person name="Du C."/>
            <person name="Cheng J."/>
            <person name="Dai P."/>
            <person name="Han X."/>
            <person name="Huang E."/>
            <person name="Gao Y."/>
            <person name="Liu J."/>
            <person name="Shao H."/>
            <person name="Ye R."/>
            <person name="Li L."/>
            <person name="Wei W."/>
            <person name="Wang X."/>
            <person name="Wang C."/>
            <person name="Yang T."/>
            <person name="Huo Q."/>
            <person name="Li W."/>
            <person name="Guo W."/>
            <person name="Chen H."/>
            <person name="Zhou L."/>
            <person name="Ni X."/>
            <person name="Tian J."/>
            <person name="Zhou Y."/>
            <person name="Sheng Y."/>
            <person name="Liu T."/>
            <person name="Pan Y."/>
            <person name="Xia L."/>
            <person name="Li J."/>
            <person name="Zhao F."/>
            <person name="Cao W."/>
        </authorList>
    </citation>
    <scope>NUCLEOTIDE SEQUENCE</scope>
    <source>
        <strain evidence="1">Dsil-2018</strain>
    </source>
</reference>
<comment type="caution">
    <text evidence="1">The sequence shown here is derived from an EMBL/GenBank/DDBJ whole genome shotgun (WGS) entry which is preliminary data.</text>
</comment>
<evidence type="ECO:0000313" key="2">
    <source>
        <dbReference type="Proteomes" id="UP000821865"/>
    </source>
</evidence>
<gene>
    <name evidence="1" type="ORF">HPB49_010436</name>
</gene>
<sequence>MYAAAFQELFSLPEQRPKVDSYIAKTVSSYSDEEFKRNLRITRSVAELLAAEFAKSPHCPKKRDRGRLPPKSPDEHILSSLWYAANKACIRDVAGRFEVAETTNHRMMSRGTSFLLDIAPGIIKFPSDLHKLATDFEQVSRFPDSIGCVDGSYISIRCQAGEVRSVYLNRHHYLSLTLQGICHNKKRFLDVRTGAPSKVHDSRIFRRSRVANVLPQLCSSVYHIVGDAAYPFKEYLMTPIRGYGNLDCSDRAFNARLSGTRVLIENAFRDLKNRFRQLAQVGQVDSRQHVHVHNLMLRAHNLCIEQGDLPENLSRGMSLSLQTPNDNDTGPPATQQSNGSNGSQQDNLLRALAGIKRAHLMVKMGLRRPQP</sequence>
<name>A0ACB8D4N2_DERSI</name>
<protein>
    <submittedName>
        <fullName evidence="1">Uncharacterized protein</fullName>
    </submittedName>
</protein>
<dbReference type="EMBL" id="CM023472">
    <property type="protein sequence ID" value="KAH7959330.1"/>
    <property type="molecule type" value="Genomic_DNA"/>
</dbReference>
<accession>A0ACB8D4N2</accession>
<dbReference type="Proteomes" id="UP000821865">
    <property type="component" value="Chromosome 3"/>
</dbReference>
<proteinExistence type="predicted"/>
<evidence type="ECO:0000313" key="1">
    <source>
        <dbReference type="EMBL" id="KAH7959330.1"/>
    </source>
</evidence>
<keyword evidence="2" id="KW-1185">Reference proteome</keyword>
<organism evidence="1 2">
    <name type="scientific">Dermacentor silvarum</name>
    <name type="common">Tick</name>
    <dbReference type="NCBI Taxonomy" id="543639"/>
    <lineage>
        <taxon>Eukaryota</taxon>
        <taxon>Metazoa</taxon>
        <taxon>Ecdysozoa</taxon>
        <taxon>Arthropoda</taxon>
        <taxon>Chelicerata</taxon>
        <taxon>Arachnida</taxon>
        <taxon>Acari</taxon>
        <taxon>Parasitiformes</taxon>
        <taxon>Ixodida</taxon>
        <taxon>Ixodoidea</taxon>
        <taxon>Ixodidae</taxon>
        <taxon>Rhipicephalinae</taxon>
        <taxon>Dermacentor</taxon>
    </lineage>
</organism>